<dbReference type="EMBL" id="LVLJ01001919">
    <property type="protein sequence ID" value="OAE27348.1"/>
    <property type="molecule type" value="Genomic_DNA"/>
</dbReference>
<sequence>MERALYSAAATQSYGEREKRKEEKGTGNGMEGGSYGQLKCTAAAYRDEKCQQQPLVQKSSLNTGPPFPEPGAPALLGLYEEYVLLILLRLISLFNSVSEGREGKGREAKRLREHGSCASTMVVLGRTKTRET</sequence>
<evidence type="ECO:0000313" key="3">
    <source>
        <dbReference type="Proteomes" id="UP000077202"/>
    </source>
</evidence>
<dbReference type="AlphaFoldDB" id="A0A176W2R5"/>
<gene>
    <name evidence="2" type="ORF">AXG93_441s1090</name>
</gene>
<name>A0A176W2R5_MARPO</name>
<accession>A0A176W2R5</accession>
<comment type="caution">
    <text evidence="2">The sequence shown here is derived from an EMBL/GenBank/DDBJ whole genome shotgun (WGS) entry which is preliminary data.</text>
</comment>
<keyword evidence="3" id="KW-1185">Reference proteome</keyword>
<feature type="region of interest" description="Disordered" evidence="1">
    <location>
        <begin position="1"/>
        <end position="34"/>
    </location>
</feature>
<evidence type="ECO:0000256" key="1">
    <source>
        <dbReference type="SAM" id="MobiDB-lite"/>
    </source>
</evidence>
<evidence type="ECO:0000313" key="2">
    <source>
        <dbReference type="EMBL" id="OAE27348.1"/>
    </source>
</evidence>
<reference evidence="2" key="1">
    <citation type="submission" date="2016-03" db="EMBL/GenBank/DDBJ databases">
        <title>Mechanisms controlling the formation of the plant cell surface in tip-growing cells are functionally conserved among land plants.</title>
        <authorList>
            <person name="Honkanen S."/>
            <person name="Jones V.A."/>
            <person name="Morieri G."/>
            <person name="Champion C."/>
            <person name="Hetherington A.J."/>
            <person name="Kelly S."/>
            <person name="Saint-Marcoux D."/>
            <person name="Proust H."/>
            <person name="Prescott H."/>
            <person name="Dolan L."/>
        </authorList>
    </citation>
    <scope>NUCLEOTIDE SEQUENCE [LARGE SCALE GENOMIC DNA]</scope>
    <source>
        <tissue evidence="2">Whole gametophyte</tissue>
    </source>
</reference>
<feature type="compositionally biased region" description="Basic and acidic residues" evidence="1">
    <location>
        <begin position="15"/>
        <end position="25"/>
    </location>
</feature>
<dbReference type="Proteomes" id="UP000077202">
    <property type="component" value="Unassembled WGS sequence"/>
</dbReference>
<protein>
    <submittedName>
        <fullName evidence="2">Uncharacterized protein</fullName>
    </submittedName>
</protein>
<organism evidence="2 3">
    <name type="scientific">Marchantia polymorpha subsp. ruderalis</name>
    <dbReference type="NCBI Taxonomy" id="1480154"/>
    <lineage>
        <taxon>Eukaryota</taxon>
        <taxon>Viridiplantae</taxon>
        <taxon>Streptophyta</taxon>
        <taxon>Embryophyta</taxon>
        <taxon>Marchantiophyta</taxon>
        <taxon>Marchantiopsida</taxon>
        <taxon>Marchantiidae</taxon>
        <taxon>Marchantiales</taxon>
        <taxon>Marchantiaceae</taxon>
        <taxon>Marchantia</taxon>
    </lineage>
</organism>
<proteinExistence type="predicted"/>